<keyword evidence="1" id="KW-0812">Transmembrane</keyword>
<keyword evidence="3" id="KW-1185">Reference proteome</keyword>
<dbReference type="AlphaFoldDB" id="A0A2A5JMC3"/>
<keyword evidence="1" id="KW-0472">Membrane</keyword>
<name>A0A2A5JMC3_PSEO7</name>
<accession>A0A2A5JMC3</accession>
<sequence>MKVVAGILFALVFLLALSWVSLPLMWLDISDLQLGMGFDLGWVGFEILTLLFAIVALVVLAALLSAGILGLLLIVFIGLVMTLLFNSLIALFPLICIIAIVWLVVDKSAQAQA</sequence>
<proteinExistence type="predicted"/>
<gene>
    <name evidence="2" type="ORF">CEX98_16505</name>
</gene>
<organism evidence="2 3">
    <name type="scientific">Pseudoalteromonas piscicida</name>
    <dbReference type="NCBI Taxonomy" id="43662"/>
    <lineage>
        <taxon>Bacteria</taxon>
        <taxon>Pseudomonadati</taxon>
        <taxon>Pseudomonadota</taxon>
        <taxon>Gammaproteobacteria</taxon>
        <taxon>Alteromonadales</taxon>
        <taxon>Pseudoalteromonadaceae</taxon>
        <taxon>Pseudoalteromonas</taxon>
    </lineage>
</organism>
<dbReference type="Proteomes" id="UP000228621">
    <property type="component" value="Unassembled WGS sequence"/>
</dbReference>
<dbReference type="EMBL" id="NKHF01000077">
    <property type="protein sequence ID" value="PCK30576.1"/>
    <property type="molecule type" value="Genomic_DNA"/>
</dbReference>
<feature type="transmembrane region" description="Helical" evidence="1">
    <location>
        <begin position="71"/>
        <end position="104"/>
    </location>
</feature>
<reference evidence="3" key="1">
    <citation type="journal article" date="2019" name="Genome Announc.">
        <title>Draft Genome Sequence of Pseudoalteromonas piscicida Strain 36Y ROTHPW, an Hypersaline Seawater Isolate from the South Coast of Sonora, Mexico.</title>
        <authorList>
            <person name="Sanchez-Diaz R."/>
            <person name="Molina-Garza Z.J."/>
            <person name="Cruz-Suarez L.E."/>
            <person name="Selvin J."/>
            <person name="Kiran G.S."/>
            <person name="Ibarra-Gamez J.C."/>
            <person name="Gomez-Gil B."/>
            <person name="Galaviz-Silva L."/>
        </authorList>
    </citation>
    <scope>NUCLEOTIDE SEQUENCE [LARGE SCALE GENOMIC DNA]</scope>
    <source>
        <strain evidence="3">36Y_RITHPW</strain>
    </source>
</reference>
<dbReference type="OrthoDB" id="6316076at2"/>
<keyword evidence="1" id="KW-1133">Transmembrane helix</keyword>
<feature type="transmembrane region" description="Helical" evidence="1">
    <location>
        <begin position="42"/>
        <end position="64"/>
    </location>
</feature>
<evidence type="ECO:0000256" key="1">
    <source>
        <dbReference type="SAM" id="Phobius"/>
    </source>
</evidence>
<comment type="caution">
    <text evidence="2">The sequence shown here is derived from an EMBL/GenBank/DDBJ whole genome shotgun (WGS) entry which is preliminary data.</text>
</comment>
<protein>
    <submittedName>
        <fullName evidence="2">Uncharacterized protein</fullName>
    </submittedName>
</protein>
<dbReference type="RefSeq" id="WP_099643133.1">
    <property type="nucleotide sequence ID" value="NZ_NKHF01000077.1"/>
</dbReference>
<evidence type="ECO:0000313" key="2">
    <source>
        <dbReference type="EMBL" id="PCK30576.1"/>
    </source>
</evidence>
<evidence type="ECO:0000313" key="3">
    <source>
        <dbReference type="Proteomes" id="UP000228621"/>
    </source>
</evidence>